<dbReference type="Gene3D" id="3.30.930.10">
    <property type="entry name" value="Bira Bifunctional Protein, Domain 2"/>
    <property type="match status" value="1"/>
</dbReference>
<keyword evidence="1 3" id="KW-0436">Ligase</keyword>
<dbReference type="STRING" id="1150600.ADIARSV_2078"/>
<organism evidence="3 4">
    <name type="scientific">Arcticibacter svalbardensis MN12-7</name>
    <dbReference type="NCBI Taxonomy" id="1150600"/>
    <lineage>
        <taxon>Bacteria</taxon>
        <taxon>Pseudomonadati</taxon>
        <taxon>Bacteroidota</taxon>
        <taxon>Sphingobacteriia</taxon>
        <taxon>Sphingobacteriales</taxon>
        <taxon>Sphingobacteriaceae</taxon>
        <taxon>Arcticibacter</taxon>
    </lineage>
</organism>
<name>R9H0H2_9SPHI</name>
<accession>R9H0H2</accession>
<keyword evidence="4" id="KW-1185">Reference proteome</keyword>
<dbReference type="InterPro" id="IPR045864">
    <property type="entry name" value="aa-tRNA-synth_II/BPL/LPL"/>
</dbReference>
<dbReference type="RefSeq" id="WP_016195312.1">
    <property type="nucleotide sequence ID" value="NZ_AQPN01000078.1"/>
</dbReference>
<dbReference type="PANTHER" id="PTHR12835:SF5">
    <property type="entry name" value="BIOTIN--PROTEIN LIGASE"/>
    <property type="match status" value="1"/>
</dbReference>
<gene>
    <name evidence="3" type="ORF">ADIARSV_2078</name>
</gene>
<dbReference type="EC" id="6.3.4.15" evidence="3"/>
<evidence type="ECO:0000313" key="3">
    <source>
        <dbReference type="EMBL" id="EOR94704.1"/>
    </source>
</evidence>
<protein>
    <submittedName>
        <fullName evidence="3">Biotin-protein ligase</fullName>
        <ecNumber evidence="3">6.3.4.15</ecNumber>
    </submittedName>
</protein>
<dbReference type="PANTHER" id="PTHR12835">
    <property type="entry name" value="BIOTIN PROTEIN LIGASE"/>
    <property type="match status" value="1"/>
</dbReference>
<dbReference type="GO" id="GO:0005737">
    <property type="term" value="C:cytoplasm"/>
    <property type="evidence" value="ECO:0007669"/>
    <property type="project" value="TreeGrafter"/>
</dbReference>
<evidence type="ECO:0000313" key="4">
    <source>
        <dbReference type="Proteomes" id="UP000014174"/>
    </source>
</evidence>
<sequence>MQNNTISGLFIGQNLISLKSVDSTNNYLKNQLAKSKPLPEGTVILAEDQFAGRGQFENKWLSQPGKNLTFSILLFPVFLAPLKQFLLNIAVSLAINDTITSFIGCDCKIKWPNDIYFKDKKIGGVLIENILQGSKWKYAIVGIGINVNQLQFDDRIKNITSLSAIIGKELALDTLLSALSSSINNRYNQLKGNDFENHIEEYKKNLYRYQSMHAYESNGIPFEGRITNIKPEGQLEITVGDEVKSFSLKEVKYL</sequence>
<dbReference type="InterPro" id="IPR004143">
    <property type="entry name" value="BPL_LPL_catalytic"/>
</dbReference>
<dbReference type="PATRIC" id="fig|1150600.3.peg.2052"/>
<evidence type="ECO:0000259" key="2">
    <source>
        <dbReference type="PROSITE" id="PS51733"/>
    </source>
</evidence>
<dbReference type="GO" id="GO:0004077">
    <property type="term" value="F:biotin--[biotin carboxyl-carrier protein] ligase activity"/>
    <property type="evidence" value="ECO:0007669"/>
    <property type="project" value="UniProtKB-EC"/>
</dbReference>
<comment type="caution">
    <text evidence="3">The sequence shown here is derived from an EMBL/GenBank/DDBJ whole genome shotgun (WGS) entry which is preliminary data.</text>
</comment>
<dbReference type="CDD" id="cd16442">
    <property type="entry name" value="BPL"/>
    <property type="match status" value="1"/>
</dbReference>
<dbReference type="eggNOG" id="COG0340">
    <property type="taxonomic scope" value="Bacteria"/>
</dbReference>
<dbReference type="EMBL" id="AQPN01000078">
    <property type="protein sequence ID" value="EOR94704.1"/>
    <property type="molecule type" value="Genomic_DNA"/>
</dbReference>
<dbReference type="Pfam" id="PF03099">
    <property type="entry name" value="BPL_LplA_LipB"/>
    <property type="match status" value="1"/>
</dbReference>
<reference evidence="3 4" key="1">
    <citation type="journal article" date="2013" name="Genome Announc.">
        <title>Draft Genome Sequence of Arcticibacter svalbardensis Strain MN12-7T, a Member of the Family Sphingobacteriaceae Isolated from an Arctic Soil Sample.</title>
        <authorList>
            <person name="Shivaji S."/>
            <person name="Ara S."/>
            <person name="Prasad S."/>
            <person name="Manasa B.P."/>
            <person name="Begum Z."/>
            <person name="Singh A."/>
            <person name="Kumar Pinnaka A."/>
        </authorList>
    </citation>
    <scope>NUCLEOTIDE SEQUENCE [LARGE SCALE GENOMIC DNA]</scope>
    <source>
        <strain evidence="3 4">MN12-7</strain>
    </source>
</reference>
<dbReference type="SUPFAM" id="SSF55681">
    <property type="entry name" value="Class II aaRS and biotin synthetases"/>
    <property type="match status" value="1"/>
</dbReference>
<evidence type="ECO:0000256" key="1">
    <source>
        <dbReference type="ARBA" id="ARBA00022598"/>
    </source>
</evidence>
<feature type="domain" description="BPL/LPL catalytic" evidence="2">
    <location>
        <begin position="1"/>
        <end position="191"/>
    </location>
</feature>
<dbReference type="Proteomes" id="UP000014174">
    <property type="component" value="Unassembled WGS sequence"/>
</dbReference>
<dbReference type="PROSITE" id="PS51733">
    <property type="entry name" value="BPL_LPL_CATALYTIC"/>
    <property type="match status" value="1"/>
</dbReference>
<dbReference type="AlphaFoldDB" id="R9H0H2"/>
<proteinExistence type="predicted"/>
<dbReference type="InterPro" id="IPR004408">
    <property type="entry name" value="Biotin_CoA_COase_ligase"/>
</dbReference>
<dbReference type="NCBIfam" id="TIGR00121">
    <property type="entry name" value="birA_ligase"/>
    <property type="match status" value="1"/>
</dbReference>